<accession>A0ABM0K449</accession>
<reference evidence="12" key="1">
    <citation type="submission" date="2025-08" db="UniProtKB">
        <authorList>
            <consortium name="RefSeq"/>
        </authorList>
    </citation>
    <scope>IDENTIFICATION</scope>
</reference>
<evidence type="ECO:0000313" key="11">
    <source>
        <dbReference type="Proteomes" id="UP000694888"/>
    </source>
</evidence>
<evidence type="ECO:0000313" key="12">
    <source>
        <dbReference type="RefSeq" id="XP_005108319.1"/>
    </source>
</evidence>
<evidence type="ECO:0000256" key="2">
    <source>
        <dbReference type="ARBA" id="ARBA00004496"/>
    </source>
</evidence>
<comment type="similarity">
    <text evidence="3">Belongs to the Nudix hydrolase family. DCP2 subfamily.</text>
</comment>
<dbReference type="Pfam" id="PF00293">
    <property type="entry name" value="NUDIX"/>
    <property type="match status" value="1"/>
</dbReference>
<dbReference type="PROSITE" id="PS00893">
    <property type="entry name" value="NUDIX_BOX"/>
    <property type="match status" value="1"/>
</dbReference>
<keyword evidence="8" id="KW-0464">Manganese</keyword>
<dbReference type="InterPro" id="IPR036189">
    <property type="entry name" value="DCP2_BoxA_sf"/>
</dbReference>
<keyword evidence="5" id="KW-0479">Metal-binding</keyword>
<comment type="cofactor">
    <cofactor evidence="1">
        <name>Mn(2+)</name>
        <dbReference type="ChEBI" id="CHEBI:29035"/>
    </cofactor>
</comment>
<dbReference type="InterPro" id="IPR000086">
    <property type="entry name" value="NUDIX_hydrolase_dom"/>
</dbReference>
<organism evidence="11 12">
    <name type="scientific">Aplysia californica</name>
    <name type="common">California sea hare</name>
    <dbReference type="NCBI Taxonomy" id="6500"/>
    <lineage>
        <taxon>Eukaryota</taxon>
        <taxon>Metazoa</taxon>
        <taxon>Spiralia</taxon>
        <taxon>Lophotrochozoa</taxon>
        <taxon>Mollusca</taxon>
        <taxon>Gastropoda</taxon>
        <taxon>Heterobranchia</taxon>
        <taxon>Euthyneura</taxon>
        <taxon>Tectipleura</taxon>
        <taxon>Aplysiida</taxon>
        <taxon>Aplysioidea</taxon>
        <taxon>Aplysiidae</taxon>
        <taxon>Aplysia</taxon>
    </lineage>
</organism>
<dbReference type="InterPro" id="IPR044099">
    <property type="entry name" value="Dcp2_NUDIX"/>
</dbReference>
<feature type="domain" description="Nudix hydrolase" evidence="10">
    <location>
        <begin position="106"/>
        <end position="233"/>
    </location>
</feature>
<evidence type="ECO:0000256" key="6">
    <source>
        <dbReference type="ARBA" id="ARBA00022801"/>
    </source>
</evidence>
<evidence type="ECO:0000256" key="7">
    <source>
        <dbReference type="ARBA" id="ARBA00022884"/>
    </source>
</evidence>
<dbReference type="Gene3D" id="3.90.79.10">
    <property type="entry name" value="Nucleoside Triphosphate Pyrophosphohydrolase"/>
    <property type="match status" value="1"/>
</dbReference>
<dbReference type="PANTHER" id="PTHR23114:SF17">
    <property type="entry name" value="M7GPPPN-MRNA HYDROLASE"/>
    <property type="match status" value="1"/>
</dbReference>
<protein>
    <submittedName>
        <fullName evidence="12">M7GpppN-mRNA hydrolase</fullName>
    </submittedName>
</protein>
<dbReference type="SMART" id="SM01125">
    <property type="entry name" value="DCP2"/>
    <property type="match status" value="1"/>
</dbReference>
<dbReference type="InterPro" id="IPR015797">
    <property type="entry name" value="NUDIX_hydrolase-like_dom_sf"/>
</dbReference>
<proteinExistence type="inferred from homology"/>
<dbReference type="CDD" id="cd03672">
    <property type="entry name" value="NUDIX_Dcp2p_Nudt20"/>
    <property type="match status" value="1"/>
</dbReference>
<dbReference type="InterPro" id="IPR020084">
    <property type="entry name" value="NUDIX_hydrolase_CS"/>
</dbReference>
<keyword evidence="11" id="KW-1185">Reference proteome</keyword>
<dbReference type="PROSITE" id="PS51462">
    <property type="entry name" value="NUDIX"/>
    <property type="match status" value="1"/>
</dbReference>
<dbReference type="RefSeq" id="XP_005108319.1">
    <property type="nucleotide sequence ID" value="XM_005108262.3"/>
</dbReference>
<gene>
    <name evidence="12" type="primary">LOC101855373</name>
</gene>
<dbReference type="GeneID" id="101855373"/>
<evidence type="ECO:0000259" key="10">
    <source>
        <dbReference type="PROSITE" id="PS51462"/>
    </source>
</evidence>
<keyword evidence="7" id="KW-0694">RNA-binding</keyword>
<keyword evidence="4" id="KW-0963">Cytoplasm</keyword>
<dbReference type="Gene3D" id="1.10.10.1050">
    <property type="entry name" value="Dcp2, box A domain"/>
    <property type="match status" value="1"/>
</dbReference>
<comment type="subcellular location">
    <subcellularLocation>
        <location evidence="2">Cytoplasm</location>
    </subcellularLocation>
</comment>
<name>A0ABM0K449_APLCA</name>
<sequence length="384" mass="45500">MDNSSGHKFARAISRRKCIPAYVLNDLSSRFIINTRPEEVKSIIRIFFHIETAYWFYLDFHCVENAQLKECTMREFSYDLINHVPQLKQYLAEFDKHFDAWKQYKRTIGTYGAIIIDQTMKHVLLVQSFSGRNSWGFPKGKINQNETPVDCAAREVLEETGFDIRPHVDPYEYLEKNFNEQLNRLYLIDGIPWDTAFQPKTRREIRDIQWFPLEMLLTAKTESLLKETVGQNVNLYTVVPYLRAIKKWIHDKQSGDGGAKQRNRQRQQKQFSQQNQSQYQEYMQLKKGKITPKNFVNQRKTSVRYSRDILEFQENQVKQGRRGMTVVQSLFGHREQRPAEVYKPPEVDTNSFYSQAWFNFSLDTDGILELLPHEGTYYFPTRKV</sequence>
<dbReference type="Pfam" id="PF05026">
    <property type="entry name" value="DCP2"/>
    <property type="match status" value="1"/>
</dbReference>
<dbReference type="PANTHER" id="PTHR23114">
    <property type="entry name" value="M7GPPPN-MRNA HYDROLASE"/>
    <property type="match status" value="1"/>
</dbReference>
<evidence type="ECO:0000256" key="5">
    <source>
        <dbReference type="ARBA" id="ARBA00022723"/>
    </source>
</evidence>
<dbReference type="InterPro" id="IPR007722">
    <property type="entry name" value="DCP2_BoxA"/>
</dbReference>
<evidence type="ECO:0000256" key="9">
    <source>
        <dbReference type="SAM" id="MobiDB-lite"/>
    </source>
</evidence>
<keyword evidence="6 12" id="KW-0378">Hydrolase</keyword>
<dbReference type="SUPFAM" id="SSF140586">
    <property type="entry name" value="Dcp2 domain-like"/>
    <property type="match status" value="1"/>
</dbReference>
<evidence type="ECO:0000256" key="3">
    <source>
        <dbReference type="ARBA" id="ARBA00005279"/>
    </source>
</evidence>
<dbReference type="Proteomes" id="UP000694888">
    <property type="component" value="Unplaced"/>
</dbReference>
<dbReference type="GO" id="GO:0016787">
    <property type="term" value="F:hydrolase activity"/>
    <property type="evidence" value="ECO:0007669"/>
    <property type="project" value="UniProtKB-KW"/>
</dbReference>
<evidence type="ECO:0000256" key="8">
    <source>
        <dbReference type="ARBA" id="ARBA00023211"/>
    </source>
</evidence>
<evidence type="ECO:0000256" key="4">
    <source>
        <dbReference type="ARBA" id="ARBA00022490"/>
    </source>
</evidence>
<dbReference type="SUPFAM" id="SSF55811">
    <property type="entry name" value="Nudix"/>
    <property type="match status" value="1"/>
</dbReference>
<feature type="region of interest" description="Disordered" evidence="9">
    <location>
        <begin position="253"/>
        <end position="275"/>
    </location>
</feature>
<evidence type="ECO:0000256" key="1">
    <source>
        <dbReference type="ARBA" id="ARBA00001936"/>
    </source>
</evidence>